<evidence type="ECO:0000256" key="1">
    <source>
        <dbReference type="SAM" id="MobiDB-lite"/>
    </source>
</evidence>
<organism evidence="2 3">
    <name type="scientific">Delitschia confertaspora ATCC 74209</name>
    <dbReference type="NCBI Taxonomy" id="1513339"/>
    <lineage>
        <taxon>Eukaryota</taxon>
        <taxon>Fungi</taxon>
        <taxon>Dikarya</taxon>
        <taxon>Ascomycota</taxon>
        <taxon>Pezizomycotina</taxon>
        <taxon>Dothideomycetes</taxon>
        <taxon>Pleosporomycetidae</taxon>
        <taxon>Pleosporales</taxon>
        <taxon>Delitschiaceae</taxon>
        <taxon>Delitschia</taxon>
    </lineage>
</organism>
<name>A0A9P4JE14_9PLEO</name>
<dbReference type="Proteomes" id="UP000799536">
    <property type="component" value="Unassembled WGS sequence"/>
</dbReference>
<feature type="compositionally biased region" description="Pro residues" evidence="1">
    <location>
        <begin position="63"/>
        <end position="75"/>
    </location>
</feature>
<dbReference type="EMBL" id="ML994205">
    <property type="protein sequence ID" value="KAF2197716.1"/>
    <property type="molecule type" value="Genomic_DNA"/>
</dbReference>
<feature type="compositionally biased region" description="Polar residues" evidence="1">
    <location>
        <begin position="94"/>
        <end position="105"/>
    </location>
</feature>
<protein>
    <submittedName>
        <fullName evidence="2">Uncharacterized protein</fullName>
    </submittedName>
</protein>
<reference evidence="2" key="1">
    <citation type="journal article" date="2020" name="Stud. Mycol.">
        <title>101 Dothideomycetes genomes: a test case for predicting lifestyles and emergence of pathogens.</title>
        <authorList>
            <person name="Haridas S."/>
            <person name="Albert R."/>
            <person name="Binder M."/>
            <person name="Bloem J."/>
            <person name="Labutti K."/>
            <person name="Salamov A."/>
            <person name="Andreopoulos B."/>
            <person name="Baker S."/>
            <person name="Barry K."/>
            <person name="Bills G."/>
            <person name="Bluhm B."/>
            <person name="Cannon C."/>
            <person name="Castanera R."/>
            <person name="Culley D."/>
            <person name="Daum C."/>
            <person name="Ezra D."/>
            <person name="Gonzalez J."/>
            <person name="Henrissat B."/>
            <person name="Kuo A."/>
            <person name="Liang C."/>
            <person name="Lipzen A."/>
            <person name="Lutzoni F."/>
            <person name="Magnuson J."/>
            <person name="Mondo S."/>
            <person name="Nolan M."/>
            <person name="Ohm R."/>
            <person name="Pangilinan J."/>
            <person name="Park H.-J."/>
            <person name="Ramirez L."/>
            <person name="Alfaro M."/>
            <person name="Sun H."/>
            <person name="Tritt A."/>
            <person name="Yoshinaga Y."/>
            <person name="Zwiers L.-H."/>
            <person name="Turgeon B."/>
            <person name="Goodwin S."/>
            <person name="Spatafora J."/>
            <person name="Crous P."/>
            <person name="Grigoriev I."/>
        </authorList>
    </citation>
    <scope>NUCLEOTIDE SEQUENCE</scope>
    <source>
        <strain evidence="2">ATCC 74209</strain>
    </source>
</reference>
<feature type="compositionally biased region" description="Low complexity" evidence="1">
    <location>
        <begin position="42"/>
        <end position="62"/>
    </location>
</feature>
<evidence type="ECO:0000313" key="3">
    <source>
        <dbReference type="Proteomes" id="UP000799536"/>
    </source>
</evidence>
<feature type="region of interest" description="Disordered" evidence="1">
    <location>
        <begin position="42"/>
        <end position="105"/>
    </location>
</feature>
<dbReference type="AlphaFoldDB" id="A0A9P4JE14"/>
<accession>A0A9P4JE14</accession>
<sequence>MGLTVGLIGASRNSTFHHLQLARFSISYLAVHGSSLSHLLPKPSSISPASLTSPTSPTSPASPASPPSPPSPPSPASSASSSATYRLQPHLPTSMLNTRSNCILR</sequence>
<proteinExistence type="predicted"/>
<comment type="caution">
    <text evidence="2">The sequence shown here is derived from an EMBL/GenBank/DDBJ whole genome shotgun (WGS) entry which is preliminary data.</text>
</comment>
<evidence type="ECO:0000313" key="2">
    <source>
        <dbReference type="EMBL" id="KAF2197716.1"/>
    </source>
</evidence>
<gene>
    <name evidence="2" type="ORF">GQ43DRAFT_466189</name>
</gene>
<keyword evidence="3" id="KW-1185">Reference proteome</keyword>